<evidence type="ECO:0000256" key="7">
    <source>
        <dbReference type="SAM" id="MobiDB-lite"/>
    </source>
</evidence>
<feature type="compositionally biased region" description="Low complexity" evidence="7">
    <location>
        <begin position="202"/>
        <end position="220"/>
    </location>
</feature>
<feature type="transmembrane region" description="Helical" evidence="8">
    <location>
        <begin position="105"/>
        <end position="124"/>
    </location>
</feature>
<feature type="transmembrane region" description="Helical" evidence="8">
    <location>
        <begin position="300"/>
        <end position="318"/>
    </location>
</feature>
<dbReference type="InterPro" id="IPR011701">
    <property type="entry name" value="MFS"/>
</dbReference>
<dbReference type="InterPro" id="IPR036259">
    <property type="entry name" value="MFS_trans_sf"/>
</dbReference>
<dbReference type="Gene3D" id="1.20.1250.20">
    <property type="entry name" value="MFS general substrate transporter like domains"/>
    <property type="match status" value="1"/>
</dbReference>
<evidence type="ECO:0000256" key="4">
    <source>
        <dbReference type="ARBA" id="ARBA00022692"/>
    </source>
</evidence>
<feature type="transmembrane region" description="Helical" evidence="8">
    <location>
        <begin position="145"/>
        <end position="166"/>
    </location>
</feature>
<dbReference type="Pfam" id="PF07690">
    <property type="entry name" value="MFS_1"/>
    <property type="match status" value="1"/>
</dbReference>
<feature type="region of interest" description="Disordered" evidence="7">
    <location>
        <begin position="202"/>
        <end position="229"/>
    </location>
</feature>
<protein>
    <submittedName>
        <fullName evidence="9">MFS transporter</fullName>
    </submittedName>
</protein>
<sequence>MRDRLTALASARPPQGTGGLMAATLVLSIGKGTFLSTVMIYLLQTAQLGTLVASAALSLWGAASVAVAFPVGVLIDRGRGREAGALSAVVAAVLIPLTAQVHTPWLLMVVLCAAGGFDSTGNVVRRALIAGAAGSGVQGLAWARTVTNIGFALGALVSVRLLAAGSASGYRWTYGVIGGVYLLMAMCFLLTSLGRRRPAKAATAAADPSNRADQAAANKADAARPDGRRGRSGALLALSTAVLTVHTTLLTTVLPLWITEHTDVPVSAMGWLFMTNTVITISGQIAVSRRAATSEGALRCFRGSAFWTGGCCVLLAAVSHVPTAVQAVLLVAATIALTVGELLEAAGEWGLSATLAAEGEHGFYQSACVVGEATQSAIGPLLVGALLTALPVAGWVLLMGAIGTGRCVAGQVLPGGRRAPAREPTPI</sequence>
<evidence type="ECO:0000256" key="1">
    <source>
        <dbReference type="ARBA" id="ARBA00004651"/>
    </source>
</evidence>
<comment type="subcellular location">
    <subcellularLocation>
        <location evidence="1">Cell membrane</location>
        <topology evidence="1">Multi-pass membrane protein</topology>
    </subcellularLocation>
</comment>
<evidence type="ECO:0000256" key="8">
    <source>
        <dbReference type="SAM" id="Phobius"/>
    </source>
</evidence>
<proteinExistence type="predicted"/>
<accession>A0ABT2CQS2</accession>
<feature type="transmembrane region" description="Helical" evidence="8">
    <location>
        <begin position="234"/>
        <end position="258"/>
    </location>
</feature>
<feature type="transmembrane region" description="Helical" evidence="8">
    <location>
        <begin position="48"/>
        <end position="71"/>
    </location>
</feature>
<comment type="caution">
    <text evidence="9">The sequence shown here is derived from an EMBL/GenBank/DDBJ whole genome shotgun (WGS) entry which is preliminary data.</text>
</comment>
<dbReference type="PANTHER" id="PTHR23517">
    <property type="entry name" value="RESISTANCE PROTEIN MDTM, PUTATIVE-RELATED-RELATED"/>
    <property type="match status" value="1"/>
</dbReference>
<evidence type="ECO:0000256" key="6">
    <source>
        <dbReference type="ARBA" id="ARBA00023136"/>
    </source>
</evidence>
<keyword evidence="4 8" id="KW-0812">Transmembrane</keyword>
<gene>
    <name evidence="9" type="ORF">NX801_29960</name>
</gene>
<evidence type="ECO:0000256" key="2">
    <source>
        <dbReference type="ARBA" id="ARBA00022448"/>
    </source>
</evidence>
<evidence type="ECO:0000256" key="5">
    <source>
        <dbReference type="ARBA" id="ARBA00022989"/>
    </source>
</evidence>
<keyword evidence="6 8" id="KW-0472">Membrane</keyword>
<dbReference type="EMBL" id="JANUGQ010000045">
    <property type="protein sequence ID" value="MCS0639789.1"/>
    <property type="molecule type" value="Genomic_DNA"/>
</dbReference>
<dbReference type="Proteomes" id="UP001431313">
    <property type="component" value="Unassembled WGS sequence"/>
</dbReference>
<dbReference type="PANTHER" id="PTHR23517:SF2">
    <property type="entry name" value="MULTIDRUG RESISTANCE PROTEIN MDTH"/>
    <property type="match status" value="1"/>
</dbReference>
<feature type="transmembrane region" description="Helical" evidence="8">
    <location>
        <begin position="172"/>
        <end position="191"/>
    </location>
</feature>
<dbReference type="InterPro" id="IPR050171">
    <property type="entry name" value="MFS_Transporters"/>
</dbReference>
<keyword evidence="3" id="KW-1003">Cell membrane</keyword>
<dbReference type="SUPFAM" id="SSF103473">
    <property type="entry name" value="MFS general substrate transporter"/>
    <property type="match status" value="1"/>
</dbReference>
<organism evidence="9 10">
    <name type="scientific">Streptomyces pyxinae</name>
    <dbReference type="NCBI Taxonomy" id="2970734"/>
    <lineage>
        <taxon>Bacteria</taxon>
        <taxon>Bacillati</taxon>
        <taxon>Actinomycetota</taxon>
        <taxon>Actinomycetes</taxon>
        <taxon>Kitasatosporales</taxon>
        <taxon>Streptomycetaceae</taxon>
        <taxon>Streptomyces</taxon>
    </lineage>
</organism>
<evidence type="ECO:0000256" key="3">
    <source>
        <dbReference type="ARBA" id="ARBA00022475"/>
    </source>
</evidence>
<reference evidence="9" key="1">
    <citation type="submission" date="2022-08" db="EMBL/GenBank/DDBJ databases">
        <authorList>
            <person name="Somphong A."/>
            <person name="Phongsopitanun W."/>
        </authorList>
    </citation>
    <scope>NUCLEOTIDE SEQUENCE</scope>
    <source>
        <strain evidence="9">LP05-1</strain>
    </source>
</reference>
<evidence type="ECO:0000313" key="10">
    <source>
        <dbReference type="Proteomes" id="UP001431313"/>
    </source>
</evidence>
<keyword evidence="5 8" id="KW-1133">Transmembrane helix</keyword>
<feature type="transmembrane region" description="Helical" evidence="8">
    <location>
        <begin position="83"/>
        <end position="99"/>
    </location>
</feature>
<evidence type="ECO:0000313" key="9">
    <source>
        <dbReference type="EMBL" id="MCS0639789.1"/>
    </source>
</evidence>
<feature type="transmembrane region" description="Helical" evidence="8">
    <location>
        <begin position="270"/>
        <end position="288"/>
    </location>
</feature>
<dbReference type="RefSeq" id="WP_258791114.1">
    <property type="nucleotide sequence ID" value="NZ_JANUGQ010000045.1"/>
</dbReference>
<feature type="transmembrane region" description="Helical" evidence="8">
    <location>
        <begin position="20"/>
        <end position="42"/>
    </location>
</feature>
<keyword evidence="2" id="KW-0813">Transport</keyword>
<name>A0ABT2CQS2_9ACTN</name>
<keyword evidence="10" id="KW-1185">Reference proteome</keyword>